<sequence>MAVLGSTGDDNCQAGRPQVDDAVHVAEYVARPEKQDATLQHLHPLYIMNETIVTTCTRDCPNTCGLLAEIRDGRLVALKGDPGHPVTKGLTCVKAARYIKRIYSPERITQPLIRDRRSLPWRTAGWDEVLDTVASRLKSIAAESGPEAILYYQGYGERTALKLLNRYFFNLLGGVTTPVGSLCGGTGQSAQDLDFGRRVSHDPLDHANSKSMILWGRNPVSTNISLVPVIREIRQRGGRVVLIDPVSSRSAALADRHIAPRPGSDAFLAMAVAKLILAREAEDRDFMENHALGANAYLGILARHSVEELCARCDTAVEDAHFLAETFMLQKPTATLLGWGMHRHREAHLSIRAIDALAAISGNIGVSGGGVSQGFEEYGPFDQKFWGDDLNPPRRTLLLPRIAEEIMSARDPEIRMIYVTAANPVCMAPNTAKTIAAFRHAEFVVYSGHFLDDTADQAHVFLPATTFLEEEDVMASYGHNHVGPVNRAIAPMGECKSEFRMFHDLAGRFDFADRFQRSVTDWLHDLCAPIREQGCSMADLRKKAFRLDAPMVPFADKSFPTPSGRFQFMTEFRPDDLDRRDPAYPYRLLTIAPHGFICSERTLAEHDPLPVVILAVEEAHRLCLENGEEVLVESRNGAVRAKLEVKAGQRRDILVSERGGWLKAGHGLNRLTRDISSTVGRGTPYYETSVRVLKSD</sequence>
<dbReference type="GO" id="GO:0046872">
    <property type="term" value="F:metal ion binding"/>
    <property type="evidence" value="ECO:0007669"/>
    <property type="project" value="UniProtKB-KW"/>
</dbReference>
<evidence type="ECO:0000313" key="6">
    <source>
        <dbReference type="EMBL" id="SFJ14215.1"/>
    </source>
</evidence>
<gene>
    <name evidence="6" type="ORF">SAMN04488082_101422</name>
</gene>
<evidence type="ECO:0000256" key="1">
    <source>
        <dbReference type="ARBA" id="ARBA00010312"/>
    </source>
</evidence>
<dbReference type="SUPFAM" id="SSF53706">
    <property type="entry name" value="Formate dehydrogenase/DMSO reductase, domains 1-3"/>
    <property type="match status" value="1"/>
</dbReference>
<proteinExistence type="inferred from homology"/>
<dbReference type="EMBL" id="FORX01000001">
    <property type="protein sequence ID" value="SFJ14215.1"/>
    <property type="molecule type" value="Genomic_DNA"/>
</dbReference>
<dbReference type="STRING" id="52560.SAMN04488082_101422"/>
<dbReference type="Gene3D" id="3.40.228.10">
    <property type="entry name" value="Dimethylsulfoxide Reductase, domain 2"/>
    <property type="match status" value="1"/>
</dbReference>
<comment type="similarity">
    <text evidence="1">Belongs to the prokaryotic molybdopterin-containing oxidoreductase family.</text>
</comment>
<dbReference type="InterPro" id="IPR006657">
    <property type="entry name" value="MoPterin_dinucl-bd_dom"/>
</dbReference>
<dbReference type="Proteomes" id="UP000198635">
    <property type="component" value="Unassembled WGS sequence"/>
</dbReference>
<evidence type="ECO:0000256" key="4">
    <source>
        <dbReference type="ARBA" id="ARBA00023014"/>
    </source>
</evidence>
<dbReference type="Pfam" id="PF04879">
    <property type="entry name" value="Molybdop_Fe4S4"/>
    <property type="match status" value="1"/>
</dbReference>
<dbReference type="SMART" id="SM00926">
    <property type="entry name" value="Molybdop_Fe4S4"/>
    <property type="match status" value="1"/>
</dbReference>
<reference evidence="7" key="1">
    <citation type="submission" date="2016-10" db="EMBL/GenBank/DDBJ databases">
        <authorList>
            <person name="Varghese N."/>
            <person name="Submissions S."/>
        </authorList>
    </citation>
    <scope>NUCLEOTIDE SEQUENCE [LARGE SCALE GENOMIC DNA]</scope>
    <source>
        <strain evidence="7">DSM 5918</strain>
    </source>
</reference>
<name>A0A1I3NY45_9BACT</name>
<dbReference type="Pfam" id="PF00384">
    <property type="entry name" value="Molybdopterin"/>
    <property type="match status" value="1"/>
</dbReference>
<dbReference type="AlphaFoldDB" id="A0A1I3NY45"/>
<dbReference type="InterPro" id="IPR006656">
    <property type="entry name" value="Mopterin_OxRdtase"/>
</dbReference>
<dbReference type="PANTHER" id="PTHR43742:SF6">
    <property type="entry name" value="OXIDOREDUCTASE YYAE-RELATED"/>
    <property type="match status" value="1"/>
</dbReference>
<dbReference type="InterPro" id="IPR009010">
    <property type="entry name" value="Asp_de-COase-like_dom_sf"/>
</dbReference>
<dbReference type="InterPro" id="IPR006963">
    <property type="entry name" value="Mopterin_OxRdtase_4Fe-4S_dom"/>
</dbReference>
<protein>
    <submittedName>
        <fullName evidence="6">Anaerobic selenocysteine-containing dehydrogenase</fullName>
    </submittedName>
</protein>
<keyword evidence="2" id="KW-0479">Metal-binding</keyword>
<dbReference type="InterPro" id="IPR050612">
    <property type="entry name" value="Prok_Mopterin_Oxidored"/>
</dbReference>
<dbReference type="Pfam" id="PF01568">
    <property type="entry name" value="Molydop_binding"/>
    <property type="match status" value="1"/>
</dbReference>
<dbReference type="GO" id="GO:0043546">
    <property type="term" value="F:molybdopterin cofactor binding"/>
    <property type="evidence" value="ECO:0007669"/>
    <property type="project" value="InterPro"/>
</dbReference>
<keyword evidence="7" id="KW-1185">Reference proteome</keyword>
<dbReference type="GO" id="GO:0016491">
    <property type="term" value="F:oxidoreductase activity"/>
    <property type="evidence" value="ECO:0007669"/>
    <property type="project" value="InterPro"/>
</dbReference>
<keyword evidence="3" id="KW-0408">Iron</keyword>
<evidence type="ECO:0000256" key="2">
    <source>
        <dbReference type="ARBA" id="ARBA00022723"/>
    </source>
</evidence>
<dbReference type="PROSITE" id="PS51669">
    <property type="entry name" value="4FE4S_MOW_BIS_MGD"/>
    <property type="match status" value="1"/>
</dbReference>
<dbReference type="SUPFAM" id="SSF50692">
    <property type="entry name" value="ADC-like"/>
    <property type="match status" value="1"/>
</dbReference>
<dbReference type="Gene3D" id="2.20.25.90">
    <property type="entry name" value="ADC-like domains"/>
    <property type="match status" value="1"/>
</dbReference>
<accession>A0A1I3NY45</accession>
<keyword evidence="4" id="KW-0411">Iron-sulfur</keyword>
<dbReference type="GO" id="GO:0051536">
    <property type="term" value="F:iron-sulfur cluster binding"/>
    <property type="evidence" value="ECO:0007669"/>
    <property type="project" value="UniProtKB-KW"/>
</dbReference>
<evidence type="ECO:0000313" key="7">
    <source>
        <dbReference type="Proteomes" id="UP000198635"/>
    </source>
</evidence>
<feature type="domain" description="4Fe-4S Mo/W bis-MGD-type" evidence="5">
    <location>
        <begin position="49"/>
        <end position="106"/>
    </location>
</feature>
<organism evidence="6 7">
    <name type="scientific">Desulfomicrobium apsheronum</name>
    <dbReference type="NCBI Taxonomy" id="52560"/>
    <lineage>
        <taxon>Bacteria</taxon>
        <taxon>Pseudomonadati</taxon>
        <taxon>Thermodesulfobacteriota</taxon>
        <taxon>Desulfovibrionia</taxon>
        <taxon>Desulfovibrionales</taxon>
        <taxon>Desulfomicrobiaceae</taxon>
        <taxon>Desulfomicrobium</taxon>
    </lineage>
</organism>
<evidence type="ECO:0000259" key="5">
    <source>
        <dbReference type="PROSITE" id="PS51669"/>
    </source>
</evidence>
<dbReference type="Gene3D" id="3.40.50.740">
    <property type="match status" value="1"/>
</dbReference>
<dbReference type="Gene3D" id="3.30.2070.10">
    <property type="entry name" value="Formate dehydrogenase/DMSO reductase"/>
    <property type="match status" value="1"/>
</dbReference>
<dbReference type="PANTHER" id="PTHR43742">
    <property type="entry name" value="TRIMETHYLAMINE-N-OXIDE REDUCTASE"/>
    <property type="match status" value="1"/>
</dbReference>
<evidence type="ECO:0000256" key="3">
    <source>
        <dbReference type="ARBA" id="ARBA00023004"/>
    </source>
</evidence>
<dbReference type="Gene3D" id="2.40.40.20">
    <property type="match status" value="1"/>
</dbReference>